<reference evidence="1" key="1">
    <citation type="submission" date="2015-12" db="EMBL/GenBank/DDBJ databases">
        <title>Gene expression during late stages of embryo sac development: a critical building block for successful pollen-pistil interactions.</title>
        <authorList>
            <person name="Liu Y."/>
            <person name="Joly V."/>
            <person name="Sabar M."/>
            <person name="Matton D.P."/>
        </authorList>
    </citation>
    <scope>NUCLEOTIDE SEQUENCE</scope>
</reference>
<organism evidence="1">
    <name type="scientific">Solanum chacoense</name>
    <name type="common">Chaco potato</name>
    <dbReference type="NCBI Taxonomy" id="4108"/>
    <lineage>
        <taxon>Eukaryota</taxon>
        <taxon>Viridiplantae</taxon>
        <taxon>Streptophyta</taxon>
        <taxon>Embryophyta</taxon>
        <taxon>Tracheophyta</taxon>
        <taxon>Spermatophyta</taxon>
        <taxon>Magnoliopsida</taxon>
        <taxon>eudicotyledons</taxon>
        <taxon>Gunneridae</taxon>
        <taxon>Pentapetalae</taxon>
        <taxon>asterids</taxon>
        <taxon>lamiids</taxon>
        <taxon>Solanales</taxon>
        <taxon>Solanaceae</taxon>
        <taxon>Solanoideae</taxon>
        <taxon>Solaneae</taxon>
        <taxon>Solanum</taxon>
    </lineage>
</organism>
<protein>
    <submittedName>
        <fullName evidence="1">Putative ovule protein</fullName>
    </submittedName>
</protein>
<dbReference type="EMBL" id="GEDG01026442">
    <property type="protein sequence ID" value="JAP14527.1"/>
    <property type="molecule type" value="Transcribed_RNA"/>
</dbReference>
<evidence type="ECO:0000313" key="1">
    <source>
        <dbReference type="EMBL" id="JAP14527.1"/>
    </source>
</evidence>
<accession>A0A0V0H2B6</accession>
<sequence>MLTSKRHNPNFQNYMTFCCFKISLFTSYCYTTSLHPCLLVYYTKNKCPLLLIQFGKSRDNIPFFLYLFTF</sequence>
<name>A0A0V0H2B6_SOLCH</name>
<dbReference type="AlphaFoldDB" id="A0A0V0H2B6"/>
<proteinExistence type="predicted"/>